<dbReference type="InterPro" id="IPR036249">
    <property type="entry name" value="Thioredoxin-like_sf"/>
</dbReference>
<evidence type="ECO:0000256" key="1">
    <source>
        <dbReference type="ARBA" id="ARBA00007764"/>
    </source>
</evidence>
<reference evidence="4" key="1">
    <citation type="submission" date="2019-12" db="UniProtKB">
        <authorList>
            <consortium name="WormBaseParasite"/>
        </authorList>
    </citation>
    <scope>IDENTIFICATION</scope>
</reference>
<evidence type="ECO:0000313" key="3">
    <source>
        <dbReference type="Proteomes" id="UP000046395"/>
    </source>
</evidence>
<organism evidence="3 4">
    <name type="scientific">Trichuris muris</name>
    <name type="common">Mouse whipworm</name>
    <dbReference type="NCBI Taxonomy" id="70415"/>
    <lineage>
        <taxon>Eukaryota</taxon>
        <taxon>Metazoa</taxon>
        <taxon>Ecdysozoa</taxon>
        <taxon>Nematoda</taxon>
        <taxon>Enoplea</taxon>
        <taxon>Dorylaimia</taxon>
        <taxon>Trichinellida</taxon>
        <taxon>Trichuridae</taxon>
        <taxon>Trichuris</taxon>
    </lineage>
</organism>
<dbReference type="InterPro" id="IPR006993">
    <property type="entry name" value="Glut_rich_SH3-bd"/>
</dbReference>
<protein>
    <submittedName>
        <fullName evidence="4">Glutaredoxin domain-containing protein</fullName>
    </submittedName>
</protein>
<dbReference type="Gene3D" id="3.40.30.10">
    <property type="entry name" value="Glutaredoxin"/>
    <property type="match status" value="1"/>
</dbReference>
<feature type="compositionally biased region" description="Basic and acidic residues" evidence="2">
    <location>
        <begin position="191"/>
        <end position="207"/>
    </location>
</feature>
<evidence type="ECO:0000256" key="2">
    <source>
        <dbReference type="SAM" id="MobiDB-lite"/>
    </source>
</evidence>
<feature type="compositionally biased region" description="Polar residues" evidence="2">
    <location>
        <begin position="263"/>
        <end position="272"/>
    </location>
</feature>
<proteinExistence type="inferred from homology"/>
<dbReference type="GO" id="GO:0005737">
    <property type="term" value="C:cytoplasm"/>
    <property type="evidence" value="ECO:0007669"/>
    <property type="project" value="TreeGrafter"/>
</dbReference>
<feature type="compositionally biased region" description="Low complexity" evidence="2">
    <location>
        <begin position="132"/>
        <end position="144"/>
    </location>
</feature>
<feature type="compositionally biased region" description="Polar residues" evidence="2">
    <location>
        <begin position="279"/>
        <end position="301"/>
    </location>
</feature>
<dbReference type="PANTHER" id="PTHR12232:SF0">
    <property type="entry name" value="THIOREDOXIN DOMAIN-CONTAINING PROTEIN"/>
    <property type="match status" value="1"/>
</dbReference>
<sequence>MASSAVRVVVSSVSPSLEAKKKTQWALMLLDGANVPYEVLDACDPSKCDSVEIQIWKEKRLSALGKYPQFFVNGTYLGDVEDFENAVESREIRSFLKQPPLVCENSERDMDGSDVIGIMTEPFSTSRSNFMSFGGEEASSSSMEEGNEGLEGEKKEAEEGEDSVVEQQSMDKEGSTEEEESAEETTEEQESTEKLETSEKQEGTKDDENVEEDESAESEEVEQEEEEVEELSDVEAAESVAEDDGSSDENAQESTEDKDENALPTSTNGTTSVDEDRSNNASPNVDTVCPKTSSSTGAIEE</sequence>
<name>A0A5S6QDQ5_TRIMR</name>
<keyword evidence="3" id="KW-1185">Reference proteome</keyword>
<accession>A0A5S6QDQ5</accession>
<dbReference type="AlphaFoldDB" id="A0A5S6QDQ5"/>
<dbReference type="InterPro" id="IPR051033">
    <property type="entry name" value="SH3BGR"/>
</dbReference>
<dbReference type="Proteomes" id="UP000046395">
    <property type="component" value="Unassembled WGS sequence"/>
</dbReference>
<dbReference type="SUPFAM" id="SSF52833">
    <property type="entry name" value="Thioredoxin-like"/>
    <property type="match status" value="1"/>
</dbReference>
<feature type="compositionally biased region" description="Acidic residues" evidence="2">
    <location>
        <begin position="176"/>
        <end position="190"/>
    </location>
</feature>
<evidence type="ECO:0000313" key="4">
    <source>
        <dbReference type="WBParaSite" id="TMUE_1000005220.1"/>
    </source>
</evidence>
<comment type="similarity">
    <text evidence="1">Belongs to the SH3BGR family.</text>
</comment>
<dbReference type="WBParaSite" id="TMUE_1000005220.1">
    <property type="protein sequence ID" value="TMUE_1000005220.1"/>
    <property type="gene ID" value="WBGene00285182"/>
</dbReference>
<feature type="region of interest" description="Disordered" evidence="2">
    <location>
        <begin position="125"/>
        <end position="301"/>
    </location>
</feature>
<dbReference type="PROSITE" id="PS51354">
    <property type="entry name" value="GLUTAREDOXIN_2"/>
    <property type="match status" value="1"/>
</dbReference>
<feature type="compositionally biased region" description="Acidic residues" evidence="2">
    <location>
        <begin position="208"/>
        <end position="259"/>
    </location>
</feature>
<dbReference type="Pfam" id="PF04908">
    <property type="entry name" value="SH3BGR"/>
    <property type="match status" value="1"/>
</dbReference>
<dbReference type="PANTHER" id="PTHR12232">
    <property type="entry name" value="SH3 DOMAIN-BINDING GLUTAMIC ACID-RICH-LIKE PROTEIN"/>
    <property type="match status" value="1"/>
</dbReference>